<dbReference type="Proteomes" id="UP001595741">
    <property type="component" value="Unassembled WGS sequence"/>
</dbReference>
<dbReference type="PANTHER" id="PTHR34501">
    <property type="entry name" value="PROTEIN YDDL-RELATED"/>
    <property type="match status" value="1"/>
</dbReference>
<dbReference type="InterPro" id="IPR002299">
    <property type="entry name" value="Porin_Neis"/>
</dbReference>
<evidence type="ECO:0000256" key="4">
    <source>
        <dbReference type="ARBA" id="ARBA00022452"/>
    </source>
</evidence>
<evidence type="ECO:0000256" key="1">
    <source>
        <dbReference type="ARBA" id="ARBA00004571"/>
    </source>
</evidence>
<organism evidence="13 14">
    <name type="scientific">Vogesella facilis</name>
    <dbReference type="NCBI Taxonomy" id="1655232"/>
    <lineage>
        <taxon>Bacteria</taxon>
        <taxon>Pseudomonadati</taxon>
        <taxon>Pseudomonadota</taxon>
        <taxon>Betaproteobacteria</taxon>
        <taxon>Neisseriales</taxon>
        <taxon>Chromobacteriaceae</taxon>
        <taxon>Vogesella</taxon>
    </lineage>
</organism>
<keyword evidence="14" id="KW-1185">Reference proteome</keyword>
<dbReference type="PRINTS" id="PR00184">
    <property type="entry name" value="NEISSPPORIN"/>
</dbReference>
<comment type="caution">
    <text evidence="13">The sequence shown here is derived from an EMBL/GenBank/DDBJ whole genome shotgun (WGS) entry which is preliminary data.</text>
</comment>
<dbReference type="Pfam" id="PF13609">
    <property type="entry name" value="Porin_4"/>
    <property type="match status" value="1"/>
</dbReference>
<keyword evidence="4" id="KW-1134">Transmembrane beta strand</keyword>
<dbReference type="InterPro" id="IPR001702">
    <property type="entry name" value="Porin_Gram-ve"/>
</dbReference>
<keyword evidence="5" id="KW-0812">Transmembrane</keyword>
<dbReference type="EMBL" id="JBHRXN010000022">
    <property type="protein sequence ID" value="MFC3532292.1"/>
    <property type="molecule type" value="Genomic_DNA"/>
</dbReference>
<dbReference type="PRINTS" id="PR00182">
    <property type="entry name" value="ECOLNEIPORIN"/>
</dbReference>
<evidence type="ECO:0000256" key="10">
    <source>
        <dbReference type="ARBA" id="ARBA00023237"/>
    </source>
</evidence>
<evidence type="ECO:0000256" key="3">
    <source>
        <dbReference type="ARBA" id="ARBA00022448"/>
    </source>
</evidence>
<evidence type="ECO:0000256" key="11">
    <source>
        <dbReference type="SAM" id="SignalP"/>
    </source>
</evidence>
<reference evidence="14" key="1">
    <citation type="journal article" date="2019" name="Int. J. Syst. Evol. Microbiol.">
        <title>The Global Catalogue of Microorganisms (GCM) 10K type strain sequencing project: providing services to taxonomists for standard genome sequencing and annotation.</title>
        <authorList>
            <consortium name="The Broad Institute Genomics Platform"/>
            <consortium name="The Broad Institute Genome Sequencing Center for Infectious Disease"/>
            <person name="Wu L."/>
            <person name="Ma J."/>
        </authorList>
    </citation>
    <scope>NUCLEOTIDE SEQUENCE [LARGE SCALE GENOMIC DNA]</scope>
    <source>
        <strain evidence="14">KCTC 42742</strain>
    </source>
</reference>
<feature type="chain" id="PRO_5047342024" evidence="11">
    <location>
        <begin position="23"/>
        <end position="354"/>
    </location>
</feature>
<accession>A0ABV7RG61</accession>
<evidence type="ECO:0000313" key="14">
    <source>
        <dbReference type="Proteomes" id="UP001595741"/>
    </source>
</evidence>
<keyword evidence="3" id="KW-0813">Transport</keyword>
<evidence type="ECO:0000313" key="13">
    <source>
        <dbReference type="EMBL" id="MFC3532292.1"/>
    </source>
</evidence>
<protein>
    <submittedName>
        <fullName evidence="13">Porin</fullName>
    </submittedName>
</protein>
<dbReference type="RefSeq" id="WP_386090883.1">
    <property type="nucleotide sequence ID" value="NZ_JBHRXN010000022.1"/>
</dbReference>
<dbReference type="Gene3D" id="2.40.160.10">
    <property type="entry name" value="Porin"/>
    <property type="match status" value="1"/>
</dbReference>
<evidence type="ECO:0000256" key="6">
    <source>
        <dbReference type="ARBA" id="ARBA00022729"/>
    </source>
</evidence>
<proteinExistence type="predicted"/>
<evidence type="ECO:0000256" key="7">
    <source>
        <dbReference type="ARBA" id="ARBA00023065"/>
    </source>
</evidence>
<keyword evidence="6 11" id="KW-0732">Signal</keyword>
<sequence>MLNKKLLAVAVSTALLAPFAMADVTIYGTISESVESVKATGATNPANDISSLGRVSSNVSKLGFKGTDDLGNGMKAVWQIEQEISIDDGGSSKGSFATRNSFVGVDGQYGKLLLGNNDSVYKSMPKVAIVNPMADTIGDVCTSKAVFCRGDARLQNSVHYYSPVFNGLQAGMSYGFDETRAVVGTDRTDKALWSFAATYNLGDFNAGLGYDLRKQANAVAGNTNLDQSFLKLAASYKFGDTKIGIGYEHEKNEKAATTVKHNTWQIGAEQKFGNLGVNLAYAKLDESAANAKDGADQWTLGATYDLSKRTQTYAYYTRINNQDAATRTFGNAGLTGIGAGSNPTGMGVGMKVTF</sequence>
<dbReference type="InterPro" id="IPR023614">
    <property type="entry name" value="Porin_dom_sf"/>
</dbReference>
<feature type="signal peptide" evidence="11">
    <location>
        <begin position="1"/>
        <end position="22"/>
    </location>
</feature>
<evidence type="ECO:0000256" key="2">
    <source>
        <dbReference type="ARBA" id="ARBA00011233"/>
    </source>
</evidence>
<keyword evidence="8" id="KW-0626">Porin</keyword>
<dbReference type="PANTHER" id="PTHR34501:SF9">
    <property type="entry name" value="MAJOR OUTER MEMBRANE PROTEIN P.IA"/>
    <property type="match status" value="1"/>
</dbReference>
<evidence type="ECO:0000256" key="9">
    <source>
        <dbReference type="ARBA" id="ARBA00023136"/>
    </source>
</evidence>
<evidence type="ECO:0000256" key="5">
    <source>
        <dbReference type="ARBA" id="ARBA00022692"/>
    </source>
</evidence>
<evidence type="ECO:0000256" key="8">
    <source>
        <dbReference type="ARBA" id="ARBA00023114"/>
    </source>
</evidence>
<dbReference type="SUPFAM" id="SSF56935">
    <property type="entry name" value="Porins"/>
    <property type="match status" value="1"/>
</dbReference>
<comment type="subunit">
    <text evidence="2">Homotrimer.</text>
</comment>
<evidence type="ECO:0000259" key="12">
    <source>
        <dbReference type="Pfam" id="PF13609"/>
    </source>
</evidence>
<keyword evidence="10" id="KW-0998">Cell outer membrane</keyword>
<comment type="subcellular location">
    <subcellularLocation>
        <location evidence="1">Cell outer membrane</location>
        <topology evidence="1">Multi-pass membrane protein</topology>
    </subcellularLocation>
</comment>
<dbReference type="InterPro" id="IPR050298">
    <property type="entry name" value="Gram-neg_bact_OMP"/>
</dbReference>
<feature type="domain" description="Porin" evidence="12">
    <location>
        <begin position="9"/>
        <end position="323"/>
    </location>
</feature>
<keyword evidence="9" id="KW-0472">Membrane</keyword>
<gene>
    <name evidence="13" type="ORF">ACFOLG_08850</name>
</gene>
<keyword evidence="7" id="KW-0406">Ion transport</keyword>
<name>A0ABV7RG61_9NEIS</name>
<dbReference type="CDD" id="cd00342">
    <property type="entry name" value="gram_neg_porins"/>
    <property type="match status" value="1"/>
</dbReference>
<dbReference type="InterPro" id="IPR033900">
    <property type="entry name" value="Gram_neg_porin_domain"/>
</dbReference>